<keyword evidence="6" id="KW-1185">Reference proteome</keyword>
<dbReference type="RefSeq" id="WP_345387924.1">
    <property type="nucleotide sequence ID" value="NZ_BAABHG010000002.1"/>
</dbReference>
<name>A0ABW5GAJ0_9PSEU</name>
<dbReference type="PANTHER" id="PTHR16305:SF35">
    <property type="entry name" value="TRANSCRIPTIONAL ACTIVATOR DOMAIN"/>
    <property type="match status" value="1"/>
</dbReference>
<dbReference type="PROSITE" id="PS00622">
    <property type="entry name" value="HTH_LUXR_1"/>
    <property type="match status" value="1"/>
</dbReference>
<evidence type="ECO:0000256" key="2">
    <source>
        <dbReference type="ARBA" id="ARBA00022840"/>
    </source>
</evidence>
<proteinExistence type="predicted"/>
<evidence type="ECO:0000259" key="4">
    <source>
        <dbReference type="PROSITE" id="PS50043"/>
    </source>
</evidence>
<keyword evidence="3" id="KW-0175">Coiled coil</keyword>
<keyword evidence="2" id="KW-0067">ATP-binding</keyword>
<dbReference type="InterPro" id="IPR011990">
    <property type="entry name" value="TPR-like_helical_dom_sf"/>
</dbReference>
<dbReference type="PROSITE" id="PS50043">
    <property type="entry name" value="HTH_LUXR_2"/>
    <property type="match status" value="1"/>
</dbReference>
<dbReference type="Gene3D" id="1.10.10.10">
    <property type="entry name" value="Winged helix-like DNA-binding domain superfamily/Winged helix DNA-binding domain"/>
    <property type="match status" value="1"/>
</dbReference>
<dbReference type="Pfam" id="PF13191">
    <property type="entry name" value="AAA_16"/>
    <property type="match status" value="1"/>
</dbReference>
<dbReference type="SUPFAM" id="SSF52540">
    <property type="entry name" value="P-loop containing nucleoside triphosphate hydrolases"/>
    <property type="match status" value="1"/>
</dbReference>
<dbReference type="CDD" id="cd06170">
    <property type="entry name" value="LuxR_C_like"/>
    <property type="match status" value="1"/>
</dbReference>
<dbReference type="Gene3D" id="1.25.40.10">
    <property type="entry name" value="Tetratricopeptide repeat domain"/>
    <property type="match status" value="1"/>
</dbReference>
<dbReference type="InterPro" id="IPR000792">
    <property type="entry name" value="Tscrpt_reg_LuxR_C"/>
</dbReference>
<dbReference type="PANTHER" id="PTHR16305">
    <property type="entry name" value="TESTICULAR SOLUBLE ADENYLYL CYCLASE"/>
    <property type="match status" value="1"/>
</dbReference>
<dbReference type="InterPro" id="IPR016032">
    <property type="entry name" value="Sig_transdc_resp-reg_C-effctor"/>
</dbReference>
<gene>
    <name evidence="5" type="ORF">ACFSYJ_07795</name>
</gene>
<dbReference type="Proteomes" id="UP001597419">
    <property type="component" value="Unassembled WGS sequence"/>
</dbReference>
<dbReference type="InterPro" id="IPR036388">
    <property type="entry name" value="WH-like_DNA-bd_sf"/>
</dbReference>
<dbReference type="InterPro" id="IPR041664">
    <property type="entry name" value="AAA_16"/>
</dbReference>
<dbReference type="Pfam" id="PF00196">
    <property type="entry name" value="GerE"/>
    <property type="match status" value="1"/>
</dbReference>
<organism evidence="5 6">
    <name type="scientific">Amycolatopsis samaneae</name>
    <dbReference type="NCBI Taxonomy" id="664691"/>
    <lineage>
        <taxon>Bacteria</taxon>
        <taxon>Bacillati</taxon>
        <taxon>Actinomycetota</taxon>
        <taxon>Actinomycetes</taxon>
        <taxon>Pseudonocardiales</taxon>
        <taxon>Pseudonocardiaceae</taxon>
        <taxon>Amycolatopsis</taxon>
    </lineage>
</organism>
<reference evidence="6" key="1">
    <citation type="journal article" date="2019" name="Int. J. Syst. Evol. Microbiol.">
        <title>The Global Catalogue of Microorganisms (GCM) 10K type strain sequencing project: providing services to taxonomists for standard genome sequencing and annotation.</title>
        <authorList>
            <consortium name="The Broad Institute Genomics Platform"/>
            <consortium name="The Broad Institute Genome Sequencing Center for Infectious Disease"/>
            <person name="Wu L."/>
            <person name="Ma J."/>
        </authorList>
    </citation>
    <scope>NUCLEOTIDE SEQUENCE [LARGE SCALE GENOMIC DNA]</scope>
    <source>
        <strain evidence="6">CGMCC 4.7643</strain>
    </source>
</reference>
<dbReference type="SMART" id="SM00421">
    <property type="entry name" value="HTH_LUXR"/>
    <property type="match status" value="1"/>
</dbReference>
<dbReference type="SUPFAM" id="SSF48452">
    <property type="entry name" value="TPR-like"/>
    <property type="match status" value="1"/>
</dbReference>
<evidence type="ECO:0000256" key="3">
    <source>
        <dbReference type="SAM" id="Coils"/>
    </source>
</evidence>
<sequence>MPLVPRLGSGIPLVGRTHEMRRLGAAFARAERREAGAVLLSGDAGVGKTRLLTELGEHVAARGALVLTGRCIDVREGGLPYLPFAEALAPLGTAADPGIAAAVRARPALGRLLPQGQEPDAPLAGEYGEMTANEREAPRRPRAEQDLGQLQLFDAVLGVLTEIAESRPVVILLEDLHWADGSTRNLLSFLLTRLRAQRLLVVGSYREEDVHRRHPLRALLAELVRLATVERVGLLPFGTADARAFVEALSDEPLTADVVADIATRSEGNPFFAEELLASSADCRDLPAGLAEVLLARLERLPPDTRRVLRVLSVANDSVSHAALSEVAGLGEAELDEALREAVQHHVLVIENGFYDFRHALLQEAVYGDLLPGERGRMHAAYAARIRARPQGRGHDAKLAYHSLESKDFATALTALWCAMAEAEKLGAPGAALRHVEQALSIWDAVPEEGRPEGVDELRLLHNASYFAGTTGEPERATAYARSATQALTPEIPLERAAGTWRRLAETLLSLEGTIDEAVSAIDQAWALVEHTGPSATRAWVLASRAGILRVIDQYEQAMESALAAVSDAREVGAMGAEASALVTLGTLADSSGDAAEARERLRQAIAKAREAGALNVEVRAMYFLTLSYDDQAEVGLALEHAERGVRRAEESGLTWSAYGLELRARHLQLRYLSGDWPDEDAAGRAGRGVSGAVAARMLGIWALFVVSRGRFDTAERLLPGLRRHWTFDIQIALSAGDAAGQLAYWRGRYTEAARVAEELIDWLERIEPALLGGVRIAAHGVAAAAALAEEARSRGDQRATVDALAAGERMLAHGRRCVAEGMPRSGTLGPEGRAWAARLEAAASGLGGRPEPRLWAEAAEAFGYGAVYEQAFCRWQHARALLAAGPGAESAAAALEAAHTVAVELDAVPLRDAVRDLAHRARIELAGAAAPPGAEAAARTPADPLTDRERDVLERVALGRTNRQVGAELYISEKTVSVHLSRVMAKLGASRRAEAVAIAYDRGLLTAPAPSE</sequence>
<dbReference type="EMBL" id="JBHUKU010000004">
    <property type="protein sequence ID" value="MFD2458496.1"/>
    <property type="molecule type" value="Genomic_DNA"/>
</dbReference>
<dbReference type="PRINTS" id="PR00038">
    <property type="entry name" value="HTHLUXR"/>
</dbReference>
<dbReference type="InterPro" id="IPR027417">
    <property type="entry name" value="P-loop_NTPase"/>
</dbReference>
<keyword evidence="1" id="KW-0547">Nucleotide-binding</keyword>
<evidence type="ECO:0000313" key="5">
    <source>
        <dbReference type="EMBL" id="MFD2458496.1"/>
    </source>
</evidence>
<accession>A0ABW5GAJ0</accession>
<protein>
    <submittedName>
        <fullName evidence="5">Helix-turn-helix transcriptional regulator</fullName>
    </submittedName>
</protein>
<evidence type="ECO:0000313" key="6">
    <source>
        <dbReference type="Proteomes" id="UP001597419"/>
    </source>
</evidence>
<evidence type="ECO:0000256" key="1">
    <source>
        <dbReference type="ARBA" id="ARBA00022741"/>
    </source>
</evidence>
<dbReference type="Gene3D" id="3.40.50.300">
    <property type="entry name" value="P-loop containing nucleotide triphosphate hydrolases"/>
    <property type="match status" value="1"/>
</dbReference>
<feature type="domain" description="HTH luxR-type" evidence="4">
    <location>
        <begin position="939"/>
        <end position="1004"/>
    </location>
</feature>
<dbReference type="SUPFAM" id="SSF46894">
    <property type="entry name" value="C-terminal effector domain of the bipartite response regulators"/>
    <property type="match status" value="1"/>
</dbReference>
<feature type="coiled-coil region" evidence="3">
    <location>
        <begin position="552"/>
        <end position="615"/>
    </location>
</feature>
<comment type="caution">
    <text evidence="5">The sequence shown here is derived from an EMBL/GenBank/DDBJ whole genome shotgun (WGS) entry which is preliminary data.</text>
</comment>